<accession>A0A4C1TS46</accession>
<gene>
    <name evidence="1" type="ORF">EVAR_13200_1</name>
</gene>
<reference evidence="1 2" key="1">
    <citation type="journal article" date="2019" name="Commun. Biol.">
        <title>The bagworm genome reveals a unique fibroin gene that provides high tensile strength.</title>
        <authorList>
            <person name="Kono N."/>
            <person name="Nakamura H."/>
            <person name="Ohtoshi R."/>
            <person name="Tomita M."/>
            <person name="Numata K."/>
            <person name="Arakawa K."/>
        </authorList>
    </citation>
    <scope>NUCLEOTIDE SEQUENCE [LARGE SCALE GENOMIC DNA]</scope>
</reference>
<evidence type="ECO:0000313" key="2">
    <source>
        <dbReference type="Proteomes" id="UP000299102"/>
    </source>
</evidence>
<evidence type="ECO:0000313" key="1">
    <source>
        <dbReference type="EMBL" id="GBP16815.1"/>
    </source>
</evidence>
<sequence length="379" mass="42840">MGPPGEYTLPNEKQFEFGPQLTQLSLNIQKKYATKDNTDTKKYRFGKSHKLKKQDTVTTPRDIQHCLPEARQALRLRGLTLHHDNVPSHTVALAVDFLKIIDSIALERPLYSGERAMWKFWLPFKIKKKMHGRRFTSEEEIDSAINEYFDLVTRDKRTCAPESRWSPPPIASVQVNTCNSRRDTILLLTFWIGIGYLIEEEWANRRGVKSRAGGGAAVAPRAALMSAGAPSRSPGTSSVSPLRSEVYLLPTLPKCYKFYNLRAMGLGGRSVSSEFLRNAKPAQEARAKLTPRETRLFKVKLKRTTCHEKGVPTSRNEAMRLRDQFRGVAEAWNVLGKAWKKSCDSSPVEQTVIRIRRCSNRSSVGICECDCPNVGTLIF</sequence>
<dbReference type="AlphaFoldDB" id="A0A4C1TS46"/>
<protein>
    <recommendedName>
        <fullName evidence="3">Mariner Mos1 transposase</fullName>
    </recommendedName>
</protein>
<dbReference type="InterPro" id="IPR036397">
    <property type="entry name" value="RNaseH_sf"/>
</dbReference>
<organism evidence="1 2">
    <name type="scientific">Eumeta variegata</name>
    <name type="common">Bagworm moth</name>
    <name type="synonym">Eumeta japonica</name>
    <dbReference type="NCBI Taxonomy" id="151549"/>
    <lineage>
        <taxon>Eukaryota</taxon>
        <taxon>Metazoa</taxon>
        <taxon>Ecdysozoa</taxon>
        <taxon>Arthropoda</taxon>
        <taxon>Hexapoda</taxon>
        <taxon>Insecta</taxon>
        <taxon>Pterygota</taxon>
        <taxon>Neoptera</taxon>
        <taxon>Endopterygota</taxon>
        <taxon>Lepidoptera</taxon>
        <taxon>Glossata</taxon>
        <taxon>Ditrysia</taxon>
        <taxon>Tineoidea</taxon>
        <taxon>Psychidae</taxon>
        <taxon>Oiketicinae</taxon>
        <taxon>Eumeta</taxon>
    </lineage>
</organism>
<proteinExistence type="predicted"/>
<dbReference type="EMBL" id="BGZK01000082">
    <property type="protein sequence ID" value="GBP16815.1"/>
    <property type="molecule type" value="Genomic_DNA"/>
</dbReference>
<comment type="caution">
    <text evidence="1">The sequence shown here is derived from an EMBL/GenBank/DDBJ whole genome shotgun (WGS) entry which is preliminary data.</text>
</comment>
<dbReference type="Gene3D" id="3.30.420.10">
    <property type="entry name" value="Ribonuclease H-like superfamily/Ribonuclease H"/>
    <property type="match status" value="1"/>
</dbReference>
<dbReference type="GO" id="GO:0003676">
    <property type="term" value="F:nucleic acid binding"/>
    <property type="evidence" value="ECO:0007669"/>
    <property type="project" value="InterPro"/>
</dbReference>
<keyword evidence="2" id="KW-1185">Reference proteome</keyword>
<name>A0A4C1TS46_EUMVA</name>
<evidence type="ECO:0008006" key="3">
    <source>
        <dbReference type="Google" id="ProtNLM"/>
    </source>
</evidence>
<dbReference type="Proteomes" id="UP000299102">
    <property type="component" value="Unassembled WGS sequence"/>
</dbReference>